<gene>
    <name evidence="2" type="ORF">KNV97_13350</name>
</gene>
<evidence type="ECO:0000313" key="2">
    <source>
        <dbReference type="EMBL" id="QXO19171.1"/>
    </source>
</evidence>
<evidence type="ECO:0000256" key="1">
    <source>
        <dbReference type="SAM" id="MobiDB-lite"/>
    </source>
</evidence>
<feature type="region of interest" description="Disordered" evidence="1">
    <location>
        <begin position="1"/>
        <end position="38"/>
    </location>
</feature>
<dbReference type="AlphaFoldDB" id="A0A975YQ29"/>
<organism evidence="2 3">
    <name type="scientific">Vibrio ostreae</name>
    <dbReference type="NCBI Taxonomy" id="2841925"/>
    <lineage>
        <taxon>Bacteria</taxon>
        <taxon>Pseudomonadati</taxon>
        <taxon>Pseudomonadota</taxon>
        <taxon>Gammaproteobacteria</taxon>
        <taxon>Vibrionales</taxon>
        <taxon>Vibrionaceae</taxon>
        <taxon>Vibrio</taxon>
    </lineage>
</organism>
<sequence>MVSINGLPPARIPGGHRTSKAKKKPQADHAASEVAQTSKVATAVSHSIRHMDASDFQRAQVQYDLPEGRSRKALEEYMDIMNHSRKEELAQLLGVDIYI</sequence>
<reference evidence="2" key="1">
    <citation type="submission" date="2021-06" db="EMBL/GenBank/DDBJ databases">
        <title>Vibrio nov. sp., novel gut bacterium isolated from Yellow Sea oyster.</title>
        <authorList>
            <person name="Muhammad N."/>
            <person name="Nguyen T.H."/>
            <person name="Lee Y.-J."/>
            <person name="Ko J."/>
            <person name="Kim S.-G."/>
        </authorList>
    </citation>
    <scope>NUCLEOTIDE SEQUENCE</scope>
    <source>
        <strain evidence="2">OG9-811</strain>
    </source>
</reference>
<proteinExistence type="predicted"/>
<dbReference type="KEGG" id="vos:KNV97_13350"/>
<dbReference type="EMBL" id="CP076643">
    <property type="protein sequence ID" value="QXO19171.1"/>
    <property type="molecule type" value="Genomic_DNA"/>
</dbReference>
<dbReference type="Proteomes" id="UP000694232">
    <property type="component" value="Chromosome 1"/>
</dbReference>
<dbReference type="RefSeq" id="WP_136484295.1">
    <property type="nucleotide sequence ID" value="NZ_CP076643.1"/>
</dbReference>
<accession>A0A975YQ29</accession>
<protein>
    <submittedName>
        <fullName evidence="2">Chromosome partitioning protein ParA</fullName>
    </submittedName>
</protein>
<keyword evidence="3" id="KW-1185">Reference proteome</keyword>
<name>A0A975YQ29_9VIBR</name>
<evidence type="ECO:0000313" key="3">
    <source>
        <dbReference type="Proteomes" id="UP000694232"/>
    </source>
</evidence>